<evidence type="ECO:0000256" key="1">
    <source>
        <dbReference type="ARBA" id="ARBA00009437"/>
    </source>
</evidence>
<name>A0A1Y3G559_9PROT</name>
<dbReference type="InterPro" id="IPR036390">
    <property type="entry name" value="WH_DNA-bd_sf"/>
</dbReference>
<dbReference type="InterPro" id="IPR005119">
    <property type="entry name" value="LysR_subst-bd"/>
</dbReference>
<dbReference type="InterPro" id="IPR000847">
    <property type="entry name" value="LysR_HTH_N"/>
</dbReference>
<evidence type="ECO:0000256" key="3">
    <source>
        <dbReference type="ARBA" id="ARBA00023125"/>
    </source>
</evidence>
<comment type="similarity">
    <text evidence="1">Belongs to the LysR transcriptional regulatory family.</text>
</comment>
<dbReference type="PANTHER" id="PTHR30419">
    <property type="entry name" value="HTH-TYPE TRANSCRIPTIONAL REGULATOR YBHD"/>
    <property type="match status" value="1"/>
</dbReference>
<dbReference type="AlphaFoldDB" id="A0A1Y3G559"/>
<evidence type="ECO:0000256" key="4">
    <source>
        <dbReference type="ARBA" id="ARBA00023163"/>
    </source>
</evidence>
<dbReference type="PANTHER" id="PTHR30419:SF8">
    <property type="entry name" value="NITROGEN ASSIMILATION TRANSCRIPTIONAL ACTIVATOR-RELATED"/>
    <property type="match status" value="1"/>
</dbReference>
<comment type="caution">
    <text evidence="6">The sequence shown here is derived from an EMBL/GenBank/DDBJ whole genome shotgun (WGS) entry which is preliminary data.</text>
</comment>
<dbReference type="PROSITE" id="PS50931">
    <property type="entry name" value="HTH_LYSR"/>
    <property type="match status" value="1"/>
</dbReference>
<keyword evidence="2" id="KW-0805">Transcription regulation</keyword>
<protein>
    <submittedName>
        <fullName evidence="6">LysR family transcriptional regulator</fullName>
    </submittedName>
</protein>
<gene>
    <name evidence="6" type="ORF">HK23_05990</name>
</gene>
<keyword evidence="4" id="KW-0804">Transcription</keyword>
<dbReference type="EMBL" id="JOPG01000020">
    <property type="protein sequence ID" value="OUJ05324.1"/>
    <property type="molecule type" value="Genomic_DNA"/>
</dbReference>
<dbReference type="GO" id="GO:0003677">
    <property type="term" value="F:DNA binding"/>
    <property type="evidence" value="ECO:0007669"/>
    <property type="project" value="UniProtKB-KW"/>
</dbReference>
<dbReference type="GO" id="GO:0003700">
    <property type="term" value="F:DNA-binding transcription factor activity"/>
    <property type="evidence" value="ECO:0007669"/>
    <property type="project" value="InterPro"/>
</dbReference>
<dbReference type="SUPFAM" id="SSF53850">
    <property type="entry name" value="Periplasmic binding protein-like II"/>
    <property type="match status" value="1"/>
</dbReference>
<dbReference type="Gene3D" id="3.40.190.290">
    <property type="match status" value="1"/>
</dbReference>
<dbReference type="InterPro" id="IPR050950">
    <property type="entry name" value="HTH-type_LysR_regulators"/>
</dbReference>
<dbReference type="PRINTS" id="PR00039">
    <property type="entry name" value="HTHLYSR"/>
</dbReference>
<dbReference type="Gene3D" id="1.10.10.10">
    <property type="entry name" value="Winged helix-like DNA-binding domain superfamily/Winged helix DNA-binding domain"/>
    <property type="match status" value="1"/>
</dbReference>
<dbReference type="SUPFAM" id="SSF46785">
    <property type="entry name" value="Winged helix' DNA-binding domain"/>
    <property type="match status" value="1"/>
</dbReference>
<feature type="domain" description="HTH lysR-type" evidence="5">
    <location>
        <begin position="11"/>
        <end position="68"/>
    </location>
</feature>
<proteinExistence type="inferred from homology"/>
<dbReference type="GO" id="GO:0005829">
    <property type="term" value="C:cytosol"/>
    <property type="evidence" value="ECO:0007669"/>
    <property type="project" value="TreeGrafter"/>
</dbReference>
<accession>A0A1Y3G559</accession>
<dbReference type="Pfam" id="PF00126">
    <property type="entry name" value="HTH_1"/>
    <property type="match status" value="1"/>
</dbReference>
<reference evidence="7" key="1">
    <citation type="submission" date="2014-06" db="EMBL/GenBank/DDBJ databases">
        <authorList>
            <person name="Winans N.J."/>
            <person name="Newell P.D."/>
            <person name="Douglas A.E."/>
        </authorList>
    </citation>
    <scope>NUCLEOTIDE SEQUENCE [LARGE SCALE GENOMIC DNA]</scope>
    <source>
        <strain evidence="7">DsW_057</strain>
    </source>
</reference>
<evidence type="ECO:0000256" key="2">
    <source>
        <dbReference type="ARBA" id="ARBA00023015"/>
    </source>
</evidence>
<dbReference type="Pfam" id="PF03466">
    <property type="entry name" value="LysR_substrate"/>
    <property type="match status" value="1"/>
</dbReference>
<evidence type="ECO:0000313" key="7">
    <source>
        <dbReference type="Proteomes" id="UP000242683"/>
    </source>
</evidence>
<sequence length="314" mass="35626">MAKFPDLRTHMKLRYFRLVETLASTKSIRLAAERLNITPAAVSKSCRELENILGVQLFSRTASGFLPTPLCERFMISGRRIDAELKNLMSDFTLLEESFHDNVKIGFQTPMLQETIARSVGKLKKEHPSLNLTLEYAARHYLLSGLQANLYDFIFVNLSDLTSHPRLNTKKLASEQYVVASMTSIHSVPDVLDRWDEFASATWVIPVPGMAMRDRFDSILAARGLRLPPRRIEINSPLGSKKLVDISDAFTLLPLSMLKSLGREVVDPDTHLRFLPELHLESGMVWLRDTHLSPAAQYASDFISEKILRLFSKK</sequence>
<dbReference type="Proteomes" id="UP000242683">
    <property type="component" value="Unassembled WGS sequence"/>
</dbReference>
<evidence type="ECO:0000259" key="5">
    <source>
        <dbReference type="PROSITE" id="PS50931"/>
    </source>
</evidence>
<organism evidence="6 7">
    <name type="scientific">Acetobacter malorum</name>
    <dbReference type="NCBI Taxonomy" id="178901"/>
    <lineage>
        <taxon>Bacteria</taxon>
        <taxon>Pseudomonadati</taxon>
        <taxon>Pseudomonadota</taxon>
        <taxon>Alphaproteobacteria</taxon>
        <taxon>Acetobacterales</taxon>
        <taxon>Acetobacteraceae</taxon>
        <taxon>Acetobacter</taxon>
    </lineage>
</organism>
<dbReference type="InterPro" id="IPR036388">
    <property type="entry name" value="WH-like_DNA-bd_sf"/>
</dbReference>
<keyword evidence="3" id="KW-0238">DNA-binding</keyword>
<evidence type="ECO:0000313" key="6">
    <source>
        <dbReference type="EMBL" id="OUJ05324.1"/>
    </source>
</evidence>